<evidence type="ECO:0000313" key="9">
    <source>
        <dbReference type="EMBL" id="OAY67152.1"/>
    </source>
</evidence>
<dbReference type="Pfam" id="PF03634">
    <property type="entry name" value="TCP"/>
    <property type="match status" value="1"/>
</dbReference>
<dbReference type="InterPro" id="IPR017887">
    <property type="entry name" value="TF_TCP_subgr"/>
</dbReference>
<dbReference type="GO" id="GO:0005634">
    <property type="term" value="C:nucleus"/>
    <property type="evidence" value="ECO:0007669"/>
    <property type="project" value="UniProtKB-SubCell"/>
</dbReference>
<evidence type="ECO:0000259" key="8">
    <source>
        <dbReference type="PROSITE" id="PS51370"/>
    </source>
</evidence>
<name>A0A199UQQ4_ANACO</name>
<dbReference type="PANTHER" id="PTHR31072:SF93">
    <property type="entry name" value="TRANSCRIPTION FACTOR TCP24"/>
    <property type="match status" value="1"/>
</dbReference>
<feature type="domain" description="R" evidence="8">
    <location>
        <begin position="227"/>
        <end position="244"/>
    </location>
</feature>
<dbReference type="Proteomes" id="UP000515123">
    <property type="component" value="Linkage group 1"/>
</dbReference>
<organism evidence="9 10">
    <name type="scientific">Ananas comosus</name>
    <name type="common">Pineapple</name>
    <name type="synonym">Ananas ananas</name>
    <dbReference type="NCBI Taxonomy" id="4615"/>
    <lineage>
        <taxon>Eukaryota</taxon>
        <taxon>Viridiplantae</taxon>
        <taxon>Streptophyta</taxon>
        <taxon>Embryophyta</taxon>
        <taxon>Tracheophyta</taxon>
        <taxon>Spermatophyta</taxon>
        <taxon>Magnoliopsida</taxon>
        <taxon>Liliopsida</taxon>
        <taxon>Poales</taxon>
        <taxon>Bromeliaceae</taxon>
        <taxon>Bromelioideae</taxon>
        <taxon>Ananas</taxon>
    </lineage>
</organism>
<evidence type="ECO:0000313" key="11">
    <source>
        <dbReference type="Proteomes" id="UP000515123"/>
    </source>
</evidence>
<evidence type="ECO:0000256" key="1">
    <source>
        <dbReference type="ARBA" id="ARBA00004123"/>
    </source>
</evidence>
<evidence type="ECO:0000259" key="7">
    <source>
        <dbReference type="PROSITE" id="PS51369"/>
    </source>
</evidence>
<dbReference type="EMBL" id="LSRQ01005654">
    <property type="protein sequence ID" value="OAY67152.1"/>
    <property type="molecule type" value="Genomic_DNA"/>
</dbReference>
<feature type="region of interest" description="Disordered" evidence="6">
    <location>
        <begin position="73"/>
        <end position="110"/>
    </location>
</feature>
<dbReference type="Gramene" id="Aco024489.1.mrna1">
    <property type="protein sequence ID" value="Aco024489.1.mrna1.cds1"/>
    <property type="gene ID" value="Aco024489.1.path1"/>
</dbReference>
<evidence type="ECO:0000256" key="2">
    <source>
        <dbReference type="ARBA" id="ARBA00023015"/>
    </source>
</evidence>
<reference evidence="12" key="2">
    <citation type="submission" date="2025-04" db="UniProtKB">
        <authorList>
            <consortium name="RefSeq"/>
        </authorList>
    </citation>
    <scope>IDENTIFICATION</scope>
    <source>
        <tissue evidence="12">Leaf</tissue>
    </source>
</reference>
<accession>A0A199UQQ4</accession>
<keyword evidence="3" id="KW-0238">DNA-binding</keyword>
<dbReference type="GO" id="GO:0003700">
    <property type="term" value="F:DNA-binding transcription factor activity"/>
    <property type="evidence" value="ECO:0007669"/>
    <property type="project" value="InterPro"/>
</dbReference>
<dbReference type="Proteomes" id="UP000092600">
    <property type="component" value="Unassembled WGS sequence"/>
</dbReference>
<dbReference type="InterPro" id="IPR005333">
    <property type="entry name" value="Transcription_factor_TCP"/>
</dbReference>
<dbReference type="RefSeq" id="XP_020103534.1">
    <property type="nucleotide sequence ID" value="XM_020247945.1"/>
</dbReference>
<keyword evidence="11" id="KW-1185">Reference proteome</keyword>
<comment type="subcellular location">
    <subcellularLocation>
        <location evidence="1">Nucleus</location>
    </subcellularLocation>
</comment>
<dbReference type="STRING" id="4615.A0A199UQQ4"/>
<evidence type="ECO:0000256" key="6">
    <source>
        <dbReference type="SAM" id="MobiDB-lite"/>
    </source>
</evidence>
<dbReference type="AlphaFoldDB" id="A0A199UQQ4"/>
<dbReference type="PANTHER" id="PTHR31072">
    <property type="entry name" value="TRANSCRIPTION FACTOR TCP4-RELATED"/>
    <property type="match status" value="1"/>
</dbReference>
<keyword evidence="4" id="KW-0804">Transcription</keyword>
<sequence>MLPLPDSQNNSDKSFYPQLELYPPSPKLDYTTFSLPFSSPTLFPEGLLCEASFIDFSLPAPLDPLLNNSMATAPISPPIRKRGGGGTGGQRAPRKDRHSKIDTAAGPRDRRMRLSREVARKFFDLQDMLGFDKASKTVQWLLTMSKAAIKDVAAVSNSNLCWDGGLKCTQSSTSDSEDVVLTNLGNNFMGKFSEMAARASDGLKIPKERKAAAKPLRIASHDPIFAKESRALARARARERTRERKRMRWVNLASPVRIEPMERGSRSHYMNDQSGELVGDVEEISFSSFYQGAFLKPVGERTHEYHMSRGSNEVLVFDYSPSIVSTNSTVGVFEEQLNMEGVLMADAHLYSRAW</sequence>
<evidence type="ECO:0000256" key="5">
    <source>
        <dbReference type="ARBA" id="ARBA00023242"/>
    </source>
</evidence>
<evidence type="ECO:0000313" key="12">
    <source>
        <dbReference type="RefSeq" id="XP_020103534.1"/>
    </source>
</evidence>
<feature type="domain" description="TCP" evidence="7">
    <location>
        <begin position="94"/>
        <end position="152"/>
    </location>
</feature>
<dbReference type="GO" id="GO:0043565">
    <property type="term" value="F:sequence-specific DNA binding"/>
    <property type="evidence" value="ECO:0007669"/>
    <property type="project" value="TreeGrafter"/>
</dbReference>
<dbReference type="GO" id="GO:2000032">
    <property type="term" value="P:regulation of secondary shoot formation"/>
    <property type="evidence" value="ECO:0007669"/>
    <property type="project" value="TreeGrafter"/>
</dbReference>
<dbReference type="PROSITE" id="PS51369">
    <property type="entry name" value="TCP"/>
    <property type="match status" value="1"/>
</dbReference>
<reference evidence="9 10" key="1">
    <citation type="journal article" date="2016" name="DNA Res.">
        <title>The draft genome of MD-2 pineapple using hybrid error correction of long reads.</title>
        <authorList>
            <person name="Redwan R.M."/>
            <person name="Saidin A."/>
            <person name="Kumar S.V."/>
        </authorList>
    </citation>
    <scope>NUCLEOTIDE SEQUENCE [LARGE SCALE GENOMIC DNA]</scope>
    <source>
        <strain evidence="10">cv. MD2</strain>
        <tissue evidence="9">Leaf</tissue>
    </source>
</reference>
<dbReference type="InterPro" id="IPR017888">
    <property type="entry name" value="CYC/TB1_R_domain"/>
</dbReference>
<evidence type="ECO:0000256" key="4">
    <source>
        <dbReference type="ARBA" id="ARBA00023163"/>
    </source>
</evidence>
<dbReference type="OrthoDB" id="1896834at2759"/>
<gene>
    <name evidence="12" type="primary">LOC109720683</name>
    <name evidence="9" type="ORF">ACMD2_24215</name>
</gene>
<protein>
    <submittedName>
        <fullName evidence="9 12">Transcription factor TEOSINTE BRANCHED 1</fullName>
    </submittedName>
</protein>
<keyword evidence="5" id="KW-0539">Nucleus</keyword>
<evidence type="ECO:0000256" key="3">
    <source>
        <dbReference type="ARBA" id="ARBA00023125"/>
    </source>
</evidence>
<evidence type="ECO:0000313" key="10">
    <source>
        <dbReference type="Proteomes" id="UP000092600"/>
    </source>
</evidence>
<proteinExistence type="predicted"/>
<dbReference type="GeneID" id="109720683"/>
<dbReference type="PROSITE" id="PS51370">
    <property type="entry name" value="R"/>
    <property type="match status" value="1"/>
</dbReference>
<keyword evidence="2" id="KW-0805">Transcription regulation</keyword>